<comment type="caution">
    <text evidence="1">The sequence shown here is derived from an EMBL/GenBank/DDBJ whole genome shotgun (WGS) entry which is preliminary data.</text>
</comment>
<reference evidence="1" key="1">
    <citation type="submission" date="2021-06" db="EMBL/GenBank/DDBJ databases">
        <authorList>
            <person name="Kallberg Y."/>
            <person name="Tangrot J."/>
            <person name="Rosling A."/>
        </authorList>
    </citation>
    <scope>NUCLEOTIDE SEQUENCE</scope>
    <source>
        <strain evidence="1">CL551</strain>
    </source>
</reference>
<dbReference type="EMBL" id="CAJVPV010002088">
    <property type="protein sequence ID" value="CAG8517226.1"/>
    <property type="molecule type" value="Genomic_DNA"/>
</dbReference>
<dbReference type="OrthoDB" id="2384130at2759"/>
<proteinExistence type="predicted"/>
<accession>A0A9N9A5B2</accession>
<organism evidence="1 2">
    <name type="scientific">Acaulospora morrowiae</name>
    <dbReference type="NCBI Taxonomy" id="94023"/>
    <lineage>
        <taxon>Eukaryota</taxon>
        <taxon>Fungi</taxon>
        <taxon>Fungi incertae sedis</taxon>
        <taxon>Mucoromycota</taxon>
        <taxon>Glomeromycotina</taxon>
        <taxon>Glomeromycetes</taxon>
        <taxon>Diversisporales</taxon>
        <taxon>Acaulosporaceae</taxon>
        <taxon>Acaulospora</taxon>
    </lineage>
</organism>
<sequence length="222" mass="25388">MTVYLKLLGVSKNKLDVIKRQLEKYELTMRIHGNIKRLPQRSSKVIMTHNNAKEVSSFILNYADINGLSRPGSHLERNNQPEDKEELLVEYASHIRIAKLECEYYNDNIKKAKENDSHTINIHSSLTSKERPIPNTVNSKSFIMPLQTMQSIPISYSPQKIGPLYFKNEGEFPVGVVKSANTTLSLIYDTFIECNRSEKNIKITCDNCEGQNKNNATIAFYC</sequence>
<evidence type="ECO:0000313" key="2">
    <source>
        <dbReference type="Proteomes" id="UP000789342"/>
    </source>
</evidence>
<dbReference type="AlphaFoldDB" id="A0A9N9A5B2"/>
<keyword evidence="2" id="KW-1185">Reference proteome</keyword>
<gene>
    <name evidence="1" type="ORF">AMORRO_LOCUS4024</name>
</gene>
<protein>
    <submittedName>
        <fullName evidence="1">16384_t:CDS:1</fullName>
    </submittedName>
</protein>
<evidence type="ECO:0000313" key="1">
    <source>
        <dbReference type="EMBL" id="CAG8517226.1"/>
    </source>
</evidence>
<name>A0A9N9A5B2_9GLOM</name>
<dbReference type="Proteomes" id="UP000789342">
    <property type="component" value="Unassembled WGS sequence"/>
</dbReference>